<evidence type="ECO:0000313" key="3">
    <source>
        <dbReference type="EMBL" id="BAX24856.1"/>
    </source>
</evidence>
<protein>
    <recommendedName>
        <fullName evidence="2">VQ domain-containing protein</fullName>
    </recommendedName>
</protein>
<gene>
    <name evidence="3" type="primary">OMERIa0093D06.15</name>
</gene>
<sequence length="120" mass="12185">MPSTSPRYKRSVCKDKPVEDQDGGELGAAAAAAAKGKRRREAVTVTHIVTARVSADEASFRDVVQRLTGKDSAAARAAAVAGAAAAGRLLVVGGDAVVFEGTVLGGGDEAVVGLWPMSIH</sequence>
<accession>A0A1V1H6G0</accession>
<evidence type="ECO:0000256" key="1">
    <source>
        <dbReference type="SAM" id="MobiDB-lite"/>
    </source>
</evidence>
<dbReference type="AlphaFoldDB" id="A0A1V1H6G0"/>
<dbReference type="Pfam" id="PF05678">
    <property type="entry name" value="VQ"/>
    <property type="match status" value="1"/>
</dbReference>
<dbReference type="PANTHER" id="PTHR34777">
    <property type="entry name" value="VQ MOTIF-CONTAINING PROTEIN 10"/>
    <property type="match status" value="1"/>
</dbReference>
<name>A0A1V1H6G0_9ORYZ</name>
<feature type="domain" description="VQ" evidence="2">
    <location>
        <begin position="52"/>
        <end position="73"/>
    </location>
</feature>
<organism evidence="3">
    <name type="scientific">Oryza meridionalis</name>
    <dbReference type="NCBI Taxonomy" id="40149"/>
    <lineage>
        <taxon>Eukaryota</taxon>
        <taxon>Viridiplantae</taxon>
        <taxon>Streptophyta</taxon>
        <taxon>Embryophyta</taxon>
        <taxon>Tracheophyta</taxon>
        <taxon>Spermatophyta</taxon>
        <taxon>Magnoliopsida</taxon>
        <taxon>Liliopsida</taxon>
        <taxon>Poales</taxon>
        <taxon>Poaceae</taxon>
        <taxon>BOP clade</taxon>
        <taxon>Oryzoideae</taxon>
        <taxon>Oryzeae</taxon>
        <taxon>Oryzinae</taxon>
        <taxon>Oryza</taxon>
    </lineage>
</organism>
<evidence type="ECO:0000259" key="2">
    <source>
        <dbReference type="Pfam" id="PF05678"/>
    </source>
</evidence>
<reference evidence="3" key="1">
    <citation type="submission" date="2009-05" db="EMBL/GenBank/DDBJ databases">
        <title>Oryza sativa Japonica Group genomic DNA, chromosome 6, BAC clone:KMK0024M20, cultivar:Khau Mac Kho.</title>
        <authorList>
            <person name="Matsumoto T."/>
            <person name="Wu J."/>
            <person name="Kanamori H."/>
        </authorList>
    </citation>
    <scope>NUCLEOTIDE SEQUENCE</scope>
    <source>
        <strain evidence="3">W1625</strain>
    </source>
</reference>
<feature type="region of interest" description="Disordered" evidence="1">
    <location>
        <begin position="1"/>
        <end position="25"/>
    </location>
</feature>
<dbReference type="PANTHER" id="PTHR34777:SF14">
    <property type="entry name" value="VQ DOMAIN-CONTAINING PROTEIN"/>
    <property type="match status" value="1"/>
</dbReference>
<dbReference type="InterPro" id="IPR008889">
    <property type="entry name" value="VQ"/>
</dbReference>
<dbReference type="EMBL" id="AP011462">
    <property type="protein sequence ID" value="BAX24856.1"/>
    <property type="molecule type" value="Genomic_DNA"/>
</dbReference>
<proteinExistence type="predicted"/>
<dbReference type="InterPro" id="IPR039608">
    <property type="entry name" value="VQ_1/10"/>
</dbReference>